<feature type="transmembrane region" description="Helical" evidence="10">
    <location>
        <begin position="104"/>
        <end position="122"/>
    </location>
</feature>
<dbReference type="GO" id="GO:0016020">
    <property type="term" value="C:membrane"/>
    <property type="evidence" value="ECO:0007669"/>
    <property type="project" value="UniProtKB-SubCell"/>
</dbReference>
<keyword evidence="3" id="KW-0813">Transport</keyword>
<feature type="transmembrane region" description="Helical" evidence="10">
    <location>
        <begin position="193"/>
        <end position="216"/>
    </location>
</feature>
<evidence type="ECO:0000313" key="13">
    <source>
        <dbReference type="Proteomes" id="UP001567538"/>
    </source>
</evidence>
<dbReference type="InterPro" id="IPR003663">
    <property type="entry name" value="Sugar/inositol_transpt"/>
</dbReference>
<dbReference type="Gene3D" id="1.20.1250.20">
    <property type="entry name" value="MFS general substrate transporter like domains"/>
    <property type="match status" value="1"/>
</dbReference>
<dbReference type="PANTHER" id="PTHR23500">
    <property type="entry name" value="SOLUTE CARRIER FAMILY 2, FACILITATED GLUCOSE TRANSPORTER"/>
    <property type="match status" value="1"/>
</dbReference>
<feature type="domain" description="Major facilitator superfamily (MFS) profile" evidence="11">
    <location>
        <begin position="18"/>
        <end position="274"/>
    </location>
</feature>
<comment type="caution">
    <text evidence="12">The sequence shown here is derived from an EMBL/GenBank/DDBJ whole genome shotgun (WGS) entry which is preliminary data.</text>
</comment>
<keyword evidence="6" id="KW-0769">Symport</keyword>
<gene>
    <name evidence="12" type="ORF">AAHA92_05267</name>
</gene>
<sequence>MGDEKEYPGNLTPYVIITCVIAATGGLTFGYDIGISGGVTSMEAFLKNYFPSVMKKLMEDSSVNAYCRFDSHLLSMFTSSLYLAALSSSFVASTLTRKLGRKTTMVGGGVLFFVGALINALARPHALWMLIFGRTLQGFGVGFSIQSVPLYLSEMAPYKYRGALNIGFQLCITLGILAANLLNYAFSKINGDFGWRLSLGGAAVPATVVTLGALALPETPTFMIERGKHDEARAKLRRLRGVADVDQEFNDIVKACEASKKVENPMEEPFQEKV</sequence>
<dbReference type="InterPro" id="IPR036259">
    <property type="entry name" value="MFS_trans_sf"/>
</dbReference>
<dbReference type="PROSITE" id="PS00217">
    <property type="entry name" value="SUGAR_TRANSPORT_2"/>
    <property type="match status" value="1"/>
</dbReference>
<evidence type="ECO:0000313" key="12">
    <source>
        <dbReference type="EMBL" id="KAL1562718.1"/>
    </source>
</evidence>
<comment type="similarity">
    <text evidence="2">Belongs to the major facilitator superfamily. Sugar transporter (TC 2.A.1.1) family.</text>
</comment>
<keyword evidence="4" id="KW-0762">Sugar transport</keyword>
<reference evidence="12 13" key="1">
    <citation type="submission" date="2024-06" db="EMBL/GenBank/DDBJ databases">
        <title>A chromosome level genome sequence of Diviner's sage (Salvia divinorum).</title>
        <authorList>
            <person name="Ford S.A."/>
            <person name="Ro D.-K."/>
            <person name="Ness R.W."/>
            <person name="Phillips M.A."/>
        </authorList>
    </citation>
    <scope>NUCLEOTIDE SEQUENCE [LARGE SCALE GENOMIC DNA]</scope>
    <source>
        <strain evidence="12">SAF-2024a</strain>
        <tissue evidence="12">Leaf</tissue>
    </source>
</reference>
<dbReference type="GO" id="GO:0015293">
    <property type="term" value="F:symporter activity"/>
    <property type="evidence" value="ECO:0007669"/>
    <property type="project" value="UniProtKB-KW"/>
</dbReference>
<dbReference type="Proteomes" id="UP001567538">
    <property type="component" value="Unassembled WGS sequence"/>
</dbReference>
<evidence type="ECO:0000256" key="1">
    <source>
        <dbReference type="ARBA" id="ARBA00004141"/>
    </source>
</evidence>
<feature type="transmembrane region" description="Helical" evidence="10">
    <location>
        <begin position="73"/>
        <end position="92"/>
    </location>
</feature>
<evidence type="ECO:0000256" key="6">
    <source>
        <dbReference type="ARBA" id="ARBA00022847"/>
    </source>
</evidence>
<evidence type="ECO:0000256" key="5">
    <source>
        <dbReference type="ARBA" id="ARBA00022692"/>
    </source>
</evidence>
<evidence type="ECO:0000256" key="7">
    <source>
        <dbReference type="ARBA" id="ARBA00022989"/>
    </source>
</evidence>
<dbReference type="PRINTS" id="PR00171">
    <property type="entry name" value="SUGRTRNSPORT"/>
</dbReference>
<protein>
    <submittedName>
        <fullName evidence="12">Sugar carrier protein C-like</fullName>
    </submittedName>
</protein>
<dbReference type="InterPro" id="IPR020846">
    <property type="entry name" value="MFS_dom"/>
</dbReference>
<dbReference type="EMBL" id="JBEAFC010000003">
    <property type="protein sequence ID" value="KAL1562718.1"/>
    <property type="molecule type" value="Genomic_DNA"/>
</dbReference>
<name>A0ABD1I5D0_SALDI</name>
<keyword evidence="8 10" id="KW-0472">Membrane</keyword>
<dbReference type="PROSITE" id="PS50850">
    <property type="entry name" value="MFS"/>
    <property type="match status" value="1"/>
</dbReference>
<dbReference type="InterPro" id="IPR005829">
    <property type="entry name" value="Sugar_transporter_CS"/>
</dbReference>
<dbReference type="AlphaFoldDB" id="A0ABD1I5D0"/>
<comment type="similarity">
    <text evidence="9">Belongs to the major facilitator superfamily. Phosphate:H(+) symporter (TC 2.A.1.9) family.</text>
</comment>
<evidence type="ECO:0000256" key="2">
    <source>
        <dbReference type="ARBA" id="ARBA00010992"/>
    </source>
</evidence>
<proteinExistence type="inferred from homology"/>
<dbReference type="InterPro" id="IPR045262">
    <property type="entry name" value="STP/PLT_plant"/>
</dbReference>
<keyword evidence="5 10" id="KW-0812">Transmembrane</keyword>
<evidence type="ECO:0000256" key="3">
    <source>
        <dbReference type="ARBA" id="ARBA00022448"/>
    </source>
</evidence>
<evidence type="ECO:0000259" key="11">
    <source>
        <dbReference type="PROSITE" id="PS50850"/>
    </source>
</evidence>
<keyword evidence="13" id="KW-1185">Reference proteome</keyword>
<keyword evidence="7 10" id="KW-1133">Transmembrane helix</keyword>
<organism evidence="12 13">
    <name type="scientific">Salvia divinorum</name>
    <name type="common">Maria pastora</name>
    <name type="synonym">Diviner's sage</name>
    <dbReference type="NCBI Taxonomy" id="28513"/>
    <lineage>
        <taxon>Eukaryota</taxon>
        <taxon>Viridiplantae</taxon>
        <taxon>Streptophyta</taxon>
        <taxon>Embryophyta</taxon>
        <taxon>Tracheophyta</taxon>
        <taxon>Spermatophyta</taxon>
        <taxon>Magnoliopsida</taxon>
        <taxon>eudicotyledons</taxon>
        <taxon>Gunneridae</taxon>
        <taxon>Pentapetalae</taxon>
        <taxon>asterids</taxon>
        <taxon>lamiids</taxon>
        <taxon>Lamiales</taxon>
        <taxon>Lamiaceae</taxon>
        <taxon>Nepetoideae</taxon>
        <taxon>Mentheae</taxon>
        <taxon>Salviinae</taxon>
        <taxon>Salvia</taxon>
        <taxon>Salvia subgen. Calosphace</taxon>
    </lineage>
</organism>
<evidence type="ECO:0000256" key="4">
    <source>
        <dbReference type="ARBA" id="ARBA00022597"/>
    </source>
</evidence>
<dbReference type="PANTHER" id="PTHR23500:SF574">
    <property type="entry name" value="SUGAR TRANSPORT PROTEIN 1"/>
    <property type="match status" value="1"/>
</dbReference>
<accession>A0ABD1I5D0</accession>
<evidence type="ECO:0000256" key="10">
    <source>
        <dbReference type="SAM" id="Phobius"/>
    </source>
</evidence>
<feature type="transmembrane region" description="Helical" evidence="10">
    <location>
        <begin position="164"/>
        <end position="187"/>
    </location>
</feature>
<dbReference type="SUPFAM" id="SSF103473">
    <property type="entry name" value="MFS general substrate transporter"/>
    <property type="match status" value="1"/>
</dbReference>
<evidence type="ECO:0000256" key="9">
    <source>
        <dbReference type="ARBA" id="ARBA00044504"/>
    </source>
</evidence>
<comment type="subcellular location">
    <subcellularLocation>
        <location evidence="1">Membrane</location>
        <topology evidence="1">Multi-pass membrane protein</topology>
    </subcellularLocation>
</comment>
<dbReference type="InterPro" id="IPR005828">
    <property type="entry name" value="MFS_sugar_transport-like"/>
</dbReference>
<evidence type="ECO:0000256" key="8">
    <source>
        <dbReference type="ARBA" id="ARBA00023136"/>
    </source>
</evidence>
<dbReference type="Pfam" id="PF00083">
    <property type="entry name" value="Sugar_tr"/>
    <property type="match status" value="1"/>
</dbReference>
<feature type="transmembrane region" description="Helical" evidence="10">
    <location>
        <begin position="12"/>
        <end position="31"/>
    </location>
</feature>